<gene>
    <name evidence="2" type="ORF">SPV1_05522</name>
</gene>
<proteinExistence type="predicted"/>
<dbReference type="GO" id="GO:0005829">
    <property type="term" value="C:cytosol"/>
    <property type="evidence" value="ECO:0007669"/>
    <property type="project" value="TreeGrafter"/>
</dbReference>
<dbReference type="Pfam" id="PF01584">
    <property type="entry name" value="CheW"/>
    <property type="match status" value="1"/>
</dbReference>
<dbReference type="InterPro" id="IPR036061">
    <property type="entry name" value="CheW-like_dom_sf"/>
</dbReference>
<feature type="domain" description="CheW-like" evidence="1">
    <location>
        <begin position="1"/>
        <end position="137"/>
    </location>
</feature>
<dbReference type="GO" id="GO:0007165">
    <property type="term" value="P:signal transduction"/>
    <property type="evidence" value="ECO:0007669"/>
    <property type="project" value="InterPro"/>
</dbReference>
<evidence type="ECO:0000313" key="3">
    <source>
        <dbReference type="Proteomes" id="UP000005297"/>
    </source>
</evidence>
<dbReference type="PROSITE" id="PS50851">
    <property type="entry name" value="CHEW"/>
    <property type="match status" value="1"/>
</dbReference>
<organism evidence="2 3">
    <name type="scientific">Mariprofundus ferrooxydans PV-1</name>
    <dbReference type="NCBI Taxonomy" id="314345"/>
    <lineage>
        <taxon>Bacteria</taxon>
        <taxon>Pseudomonadati</taxon>
        <taxon>Pseudomonadota</taxon>
        <taxon>Candidatius Mariprofundia</taxon>
        <taxon>Mariprofundales</taxon>
        <taxon>Mariprofundaceae</taxon>
        <taxon>Mariprofundus</taxon>
    </lineage>
</organism>
<evidence type="ECO:0000259" key="1">
    <source>
        <dbReference type="PROSITE" id="PS50851"/>
    </source>
</evidence>
<dbReference type="SMART" id="SM00260">
    <property type="entry name" value="CheW"/>
    <property type="match status" value="1"/>
</dbReference>
<keyword evidence="3" id="KW-1185">Reference proteome</keyword>
<dbReference type="RefSeq" id="WP_009851398.1">
    <property type="nucleotide sequence ID" value="NZ_DS022295.1"/>
</dbReference>
<dbReference type="PANTHER" id="PTHR22617:SF23">
    <property type="entry name" value="CHEMOTAXIS PROTEIN CHEW"/>
    <property type="match status" value="1"/>
</dbReference>
<dbReference type="eggNOG" id="COG0835">
    <property type="taxonomic scope" value="Bacteria"/>
</dbReference>
<dbReference type="Gene3D" id="2.40.50.180">
    <property type="entry name" value="CheA-289, Domain 4"/>
    <property type="match status" value="1"/>
</dbReference>
<dbReference type="Proteomes" id="UP000005297">
    <property type="component" value="Unassembled WGS sequence"/>
</dbReference>
<evidence type="ECO:0000313" key="2">
    <source>
        <dbReference type="EMBL" id="EAU54195.1"/>
    </source>
</evidence>
<dbReference type="InterPro" id="IPR002545">
    <property type="entry name" value="CheW-lke_dom"/>
</dbReference>
<dbReference type="InParanoid" id="Q0EY31"/>
<dbReference type="STRING" id="314344.AL013_05890"/>
<dbReference type="AlphaFoldDB" id="Q0EY31"/>
<dbReference type="InterPro" id="IPR039315">
    <property type="entry name" value="CheW"/>
</dbReference>
<dbReference type="PANTHER" id="PTHR22617">
    <property type="entry name" value="CHEMOTAXIS SENSOR HISTIDINE KINASE-RELATED"/>
    <property type="match status" value="1"/>
</dbReference>
<dbReference type="EMBL" id="AATS01000011">
    <property type="protein sequence ID" value="EAU54195.1"/>
    <property type="molecule type" value="Genomic_DNA"/>
</dbReference>
<dbReference type="SUPFAM" id="SSF50341">
    <property type="entry name" value="CheW-like"/>
    <property type="match status" value="1"/>
</dbReference>
<protein>
    <submittedName>
        <fullName evidence="2">Chemotaxis signal transduction protein</fullName>
    </submittedName>
</protein>
<dbReference type="GO" id="GO:0006935">
    <property type="term" value="P:chemotaxis"/>
    <property type="evidence" value="ECO:0007669"/>
    <property type="project" value="InterPro"/>
</dbReference>
<accession>Q0EY31</accession>
<name>Q0EY31_9PROT</name>
<reference evidence="2 3" key="1">
    <citation type="submission" date="2006-09" db="EMBL/GenBank/DDBJ databases">
        <authorList>
            <person name="Emerson D."/>
            <person name="Ferriera S."/>
            <person name="Johnson J."/>
            <person name="Kravitz S."/>
            <person name="Halpern A."/>
            <person name="Remington K."/>
            <person name="Beeson K."/>
            <person name="Tran B."/>
            <person name="Rogers Y.-H."/>
            <person name="Friedman R."/>
            <person name="Venter J.C."/>
        </authorList>
    </citation>
    <scope>NUCLEOTIDE SEQUENCE [LARGE SCALE GENOMIC DNA]</scope>
    <source>
        <strain evidence="2 3">PV-1</strain>
    </source>
</reference>
<comment type="caution">
    <text evidence="2">The sequence shown here is derived from an EMBL/GenBank/DDBJ whole genome shotgun (WGS) entry which is preliminary data.</text>
</comment>
<sequence>MLDMLHVVIGGEPALIRSSQIREVLRPHELTPVPMGPDHLLGLANIHGQIVCIIDAGRVTMLPSAEQPGTTHTRFLLLRDPAMHVGIQVDNVLGIRRIPEHELTGECLVQQITVDDLPVSVLDCRQLLHGEKAGLPG</sequence>
<dbReference type="HOGENOM" id="CLU_1862786_0_0_0"/>